<keyword evidence="2" id="KW-0597">Phosphoprotein</keyword>
<evidence type="ECO:0000256" key="1">
    <source>
        <dbReference type="ARBA" id="ARBA00023012"/>
    </source>
</evidence>
<keyword evidence="3" id="KW-0472">Membrane</keyword>
<feature type="modified residue" description="Phosphohistidine" evidence="2">
    <location>
        <position position="207"/>
    </location>
</feature>
<dbReference type="InterPro" id="IPR036641">
    <property type="entry name" value="HPT_dom_sf"/>
</dbReference>
<dbReference type="PROSITE" id="PS50894">
    <property type="entry name" value="HPT"/>
    <property type="match status" value="2"/>
</dbReference>
<dbReference type="Pfam" id="PF01627">
    <property type="entry name" value="Hpt"/>
    <property type="match status" value="2"/>
</dbReference>
<dbReference type="AlphaFoldDB" id="Q1Z7U8"/>
<gene>
    <name evidence="5" type="ORF">P3TCK_27367</name>
</gene>
<dbReference type="InterPro" id="IPR008207">
    <property type="entry name" value="Sig_transdc_His_kin_Hpt_dom"/>
</dbReference>
<keyword evidence="3" id="KW-1133">Transmembrane helix</keyword>
<dbReference type="HOGENOM" id="CLU_625361_0_0_6"/>
<reference evidence="5 6" key="1">
    <citation type="submission" date="2006-03" db="EMBL/GenBank/DDBJ databases">
        <authorList>
            <person name="Bartlett D.H."/>
            <person name="Valle G."/>
            <person name="Lauro F.M."/>
            <person name="Vezzi A."/>
            <person name="Simonato F."/>
            <person name="Eloe E."/>
            <person name="Vitulo N."/>
            <person name="Stratton T.K."/>
            <person name="D'angelo M."/>
            <person name="Ferriera S."/>
            <person name="Johnson J."/>
            <person name="Kravitz S."/>
            <person name="Beeson K."/>
            <person name="Sutton G."/>
            <person name="Rogers Y."/>
            <person name="Friedman R."/>
            <person name="Frazier M."/>
            <person name="Venter J.C."/>
        </authorList>
    </citation>
    <scope>NUCLEOTIDE SEQUENCE [LARGE SCALE GENOMIC DNA]</scope>
    <source>
        <strain evidence="5 6">3TCK</strain>
    </source>
</reference>
<evidence type="ECO:0000313" key="5">
    <source>
        <dbReference type="EMBL" id="EAS44765.1"/>
    </source>
</evidence>
<dbReference type="SUPFAM" id="SSF47226">
    <property type="entry name" value="Histidine-containing phosphotransfer domain, HPT domain"/>
    <property type="match status" value="2"/>
</dbReference>
<feature type="domain" description="HPt" evidence="4">
    <location>
        <begin position="333"/>
        <end position="438"/>
    </location>
</feature>
<comment type="caution">
    <text evidence="5">The sequence shown here is derived from an EMBL/GenBank/DDBJ whole genome shotgun (WGS) entry which is preliminary data.</text>
</comment>
<dbReference type="EMBL" id="AAPH01000003">
    <property type="protein sequence ID" value="EAS44765.1"/>
    <property type="molecule type" value="Genomic_DNA"/>
</dbReference>
<evidence type="ECO:0000256" key="2">
    <source>
        <dbReference type="PROSITE-ProRule" id="PRU00110"/>
    </source>
</evidence>
<evidence type="ECO:0000256" key="3">
    <source>
        <dbReference type="SAM" id="Phobius"/>
    </source>
</evidence>
<organism evidence="5 6">
    <name type="scientific">Photobacterium profundum 3TCK</name>
    <dbReference type="NCBI Taxonomy" id="314280"/>
    <lineage>
        <taxon>Bacteria</taxon>
        <taxon>Pseudomonadati</taxon>
        <taxon>Pseudomonadota</taxon>
        <taxon>Gammaproteobacteria</taxon>
        <taxon>Vibrionales</taxon>
        <taxon>Vibrionaceae</taxon>
        <taxon>Photobacterium</taxon>
    </lineage>
</organism>
<dbReference type="Proteomes" id="UP000003789">
    <property type="component" value="Unassembled WGS sequence"/>
</dbReference>
<feature type="transmembrane region" description="Helical" evidence="3">
    <location>
        <begin position="69"/>
        <end position="91"/>
    </location>
</feature>
<dbReference type="CDD" id="cd00088">
    <property type="entry name" value="HPT"/>
    <property type="match status" value="1"/>
</dbReference>
<proteinExistence type="predicted"/>
<dbReference type="GO" id="GO:0004672">
    <property type="term" value="F:protein kinase activity"/>
    <property type="evidence" value="ECO:0007669"/>
    <property type="project" value="UniProtKB-ARBA"/>
</dbReference>
<accession>Q1Z7U8</accession>
<dbReference type="PROSITE" id="PS51257">
    <property type="entry name" value="PROKAR_LIPOPROTEIN"/>
    <property type="match status" value="1"/>
</dbReference>
<dbReference type="GO" id="GO:0000160">
    <property type="term" value="P:phosphorelay signal transduction system"/>
    <property type="evidence" value="ECO:0007669"/>
    <property type="project" value="UniProtKB-KW"/>
</dbReference>
<keyword evidence="3" id="KW-0812">Transmembrane</keyword>
<sequence length="438" mass="48042">MSKVQSFDCRRTRKILYVMLVIVTASIVGACYFSYQSTQVLSAISQISTLDSEVEQLQYGLLVDASKLALFNMALMVVTSLLAIISIFTTVKLLTSVESFAHTEITVRLEAEEAHVEEVTAVKTSAVNKQAEQPFVASQDSPQSASRLYSCEDTILDINSILESMDGDKESAVMLLEIFRDEYSAYGLRLRELIEGSKTEEALRLVHNLKEVAGSLGAPRLKIESERLEKSYQQQEPVTVNDAEKLTEIIYLVVNAINEYLIVGIKNSSYVAAPLNIEAKKTSSIIDASNKANEALGNTELSVADTDKEPISPELTTKAAIDIPLMLEAMDGDSDSVQMLLDIFMDEHAADAEKLHCLVSQCELSNISEPAIRIVHSLKGVAGSLGAEKLKVIAGDIEIKFIQHRVVSEADYRALSLALDECVTYAMSYISEEANVHA</sequence>
<keyword evidence="1" id="KW-0902">Two-component regulatory system</keyword>
<dbReference type="OrthoDB" id="5913787at2"/>
<dbReference type="Gene3D" id="1.20.120.160">
    <property type="entry name" value="HPT domain"/>
    <property type="match status" value="2"/>
</dbReference>
<name>Q1Z7U8_9GAMM</name>
<evidence type="ECO:0000313" key="6">
    <source>
        <dbReference type="Proteomes" id="UP000003789"/>
    </source>
</evidence>
<feature type="transmembrane region" description="Helical" evidence="3">
    <location>
        <begin position="15"/>
        <end position="35"/>
    </location>
</feature>
<evidence type="ECO:0000259" key="4">
    <source>
        <dbReference type="PROSITE" id="PS50894"/>
    </source>
</evidence>
<feature type="domain" description="HPt" evidence="4">
    <location>
        <begin position="168"/>
        <end position="264"/>
    </location>
</feature>
<feature type="modified residue" description="Phosphohistidine" evidence="2">
    <location>
        <position position="376"/>
    </location>
</feature>
<protein>
    <recommendedName>
        <fullName evidence="4">HPt domain-containing protein</fullName>
    </recommendedName>
</protein>
<dbReference type="RefSeq" id="WP_006233039.1">
    <property type="nucleotide sequence ID" value="NZ_CH724136.1"/>
</dbReference>